<accession>A0A1I2WEC5</accession>
<gene>
    <name evidence="1" type="ORF">SAMN05660649_03403</name>
</gene>
<dbReference type="STRING" id="341036.SAMN05660649_03403"/>
<name>A0A1I2WEC5_9FIRM</name>
<keyword evidence="2" id="KW-1185">Reference proteome</keyword>
<dbReference type="AlphaFoldDB" id="A0A1I2WEC5"/>
<evidence type="ECO:0000313" key="2">
    <source>
        <dbReference type="Proteomes" id="UP000199337"/>
    </source>
</evidence>
<dbReference type="Proteomes" id="UP000199337">
    <property type="component" value="Unassembled WGS sequence"/>
</dbReference>
<organism evidence="1 2">
    <name type="scientific">Desulfotruncus arcticus DSM 17038</name>
    <dbReference type="NCBI Taxonomy" id="1121424"/>
    <lineage>
        <taxon>Bacteria</taxon>
        <taxon>Bacillati</taxon>
        <taxon>Bacillota</taxon>
        <taxon>Clostridia</taxon>
        <taxon>Eubacteriales</taxon>
        <taxon>Desulfallaceae</taxon>
        <taxon>Desulfotruncus</taxon>
    </lineage>
</organism>
<evidence type="ECO:0000313" key="1">
    <source>
        <dbReference type="EMBL" id="SFG98646.1"/>
    </source>
</evidence>
<dbReference type="EMBL" id="FOOX01000013">
    <property type="protein sequence ID" value="SFG98646.1"/>
    <property type="molecule type" value="Genomic_DNA"/>
</dbReference>
<reference evidence="2" key="1">
    <citation type="submission" date="2016-10" db="EMBL/GenBank/DDBJ databases">
        <authorList>
            <person name="Varghese N."/>
            <person name="Submissions S."/>
        </authorList>
    </citation>
    <scope>NUCLEOTIDE SEQUENCE [LARGE SCALE GENOMIC DNA]</scope>
    <source>
        <strain evidence="2">DSM 17038</strain>
    </source>
</reference>
<sequence length="59" mass="6826">MQKTGFCRFFNKIKSRLLLEELNIIKRIFKLLLQLGRNLPVIIKTFLIGQGIPVLNLAT</sequence>
<protein>
    <submittedName>
        <fullName evidence="1">Uncharacterized protein</fullName>
    </submittedName>
</protein>
<proteinExistence type="predicted"/>